<dbReference type="EMBL" id="JACAZF010000001">
    <property type="protein sequence ID" value="KAF7315446.1"/>
    <property type="molecule type" value="Genomic_DNA"/>
</dbReference>
<comment type="caution">
    <text evidence="2">The sequence shown here is derived from an EMBL/GenBank/DDBJ whole genome shotgun (WGS) entry which is preliminary data.</text>
</comment>
<dbReference type="AlphaFoldDB" id="A0A8H6TEW5"/>
<name>A0A8H6TEW5_9AGAR</name>
<evidence type="ECO:0000256" key="1">
    <source>
        <dbReference type="SAM" id="MobiDB-lite"/>
    </source>
</evidence>
<dbReference type="GeneID" id="59340075"/>
<sequence>MSDRRRMSMQSAPYPSANDQWANGGQSYAPYGQPPASAYRGSSAGGSYSPDGYYPSSPTSPYPSGSGGYQGSYTYGQPSHSPNHPYPKTYGHAPTPASAPAPASAPTRPRSHSQSGYSSHPVPQQYPQQVPLTQATSYNDYPPSPVATIRV</sequence>
<dbReference type="RefSeq" id="XP_037225469.1">
    <property type="nucleotide sequence ID" value="XM_037357559.1"/>
</dbReference>
<reference evidence="2" key="1">
    <citation type="submission" date="2020-05" db="EMBL/GenBank/DDBJ databases">
        <title>Mycena genomes resolve the evolution of fungal bioluminescence.</title>
        <authorList>
            <person name="Tsai I.J."/>
        </authorList>
    </citation>
    <scope>NUCLEOTIDE SEQUENCE</scope>
    <source>
        <strain evidence="2">171206Taipei</strain>
    </source>
</reference>
<feature type="compositionally biased region" description="Low complexity" evidence="1">
    <location>
        <begin position="34"/>
        <end position="64"/>
    </location>
</feature>
<feature type="compositionally biased region" description="Low complexity" evidence="1">
    <location>
        <begin position="92"/>
        <end position="108"/>
    </location>
</feature>
<feature type="region of interest" description="Disordered" evidence="1">
    <location>
        <begin position="1"/>
        <end position="151"/>
    </location>
</feature>
<feature type="compositionally biased region" description="Polar residues" evidence="1">
    <location>
        <begin position="8"/>
        <end position="26"/>
    </location>
</feature>
<evidence type="ECO:0000313" key="3">
    <source>
        <dbReference type="Proteomes" id="UP000636479"/>
    </source>
</evidence>
<accession>A0A8H6TEW5</accession>
<evidence type="ECO:0000313" key="2">
    <source>
        <dbReference type="EMBL" id="KAF7315446.1"/>
    </source>
</evidence>
<protein>
    <submittedName>
        <fullName evidence="2">Uncharacterized protein</fullName>
    </submittedName>
</protein>
<keyword evidence="3" id="KW-1185">Reference proteome</keyword>
<dbReference type="Proteomes" id="UP000636479">
    <property type="component" value="Unassembled WGS sequence"/>
</dbReference>
<proteinExistence type="predicted"/>
<feature type="compositionally biased region" description="Low complexity" evidence="1">
    <location>
        <begin position="121"/>
        <end position="131"/>
    </location>
</feature>
<organism evidence="2 3">
    <name type="scientific">Mycena indigotica</name>
    <dbReference type="NCBI Taxonomy" id="2126181"/>
    <lineage>
        <taxon>Eukaryota</taxon>
        <taxon>Fungi</taxon>
        <taxon>Dikarya</taxon>
        <taxon>Basidiomycota</taxon>
        <taxon>Agaricomycotina</taxon>
        <taxon>Agaricomycetes</taxon>
        <taxon>Agaricomycetidae</taxon>
        <taxon>Agaricales</taxon>
        <taxon>Marasmiineae</taxon>
        <taxon>Mycenaceae</taxon>
        <taxon>Mycena</taxon>
    </lineage>
</organism>
<gene>
    <name evidence="2" type="ORF">MIND_00059500</name>
</gene>